<dbReference type="EMBL" id="JACCFH010000001">
    <property type="protein sequence ID" value="NYG35081.1"/>
    <property type="molecule type" value="Genomic_DNA"/>
</dbReference>
<dbReference type="AlphaFoldDB" id="A0A7Y9U8X3"/>
<protein>
    <submittedName>
        <fullName evidence="1">Uncharacterized protein</fullName>
    </submittedName>
</protein>
<proteinExistence type="predicted"/>
<sequence>MTRPDRKTLQEPGSRRIVRTGRTIDDINAAARAGFQPLVQFLRPSPDVHFSVAIFQNHATGEIQELSFDLREWPSDGKLVAGGSYYPYHFPSPFAAYLLPRDLVVGEEVWLDDLIEDLVAARGSNGFRPRLSAAPAVWNGRGFDILFDPVQDAECWIG</sequence>
<comment type="caution">
    <text evidence="1">The sequence shown here is derived from an EMBL/GenBank/DDBJ whole genome shotgun (WGS) entry which is preliminary data.</text>
</comment>
<evidence type="ECO:0000313" key="1">
    <source>
        <dbReference type="EMBL" id="NYG35081.1"/>
    </source>
</evidence>
<keyword evidence="2" id="KW-1185">Reference proteome</keyword>
<reference evidence="1 2" key="1">
    <citation type="submission" date="2020-07" db="EMBL/GenBank/DDBJ databases">
        <title>Genomic Encyclopedia of Archaeal and Bacterial Type Strains, Phase II (KMG-II): from individual species to whole genera.</title>
        <authorList>
            <person name="Goeker M."/>
        </authorList>
    </citation>
    <scope>NUCLEOTIDE SEQUENCE [LARGE SCALE GENOMIC DNA]</scope>
    <source>
        <strain evidence="1 2">DSM 21226</strain>
    </source>
</reference>
<evidence type="ECO:0000313" key="2">
    <source>
        <dbReference type="Proteomes" id="UP000518288"/>
    </source>
</evidence>
<accession>A0A7Y9U8X3</accession>
<gene>
    <name evidence="1" type="ORF">BDD16_004067</name>
</gene>
<dbReference type="Proteomes" id="UP000518288">
    <property type="component" value="Unassembled WGS sequence"/>
</dbReference>
<organism evidence="1 2">
    <name type="scientific">Sphaerotilus montanus</name>
    <dbReference type="NCBI Taxonomy" id="522889"/>
    <lineage>
        <taxon>Bacteria</taxon>
        <taxon>Pseudomonadati</taxon>
        <taxon>Pseudomonadota</taxon>
        <taxon>Betaproteobacteria</taxon>
        <taxon>Burkholderiales</taxon>
        <taxon>Sphaerotilaceae</taxon>
        <taxon>Sphaerotilus</taxon>
    </lineage>
</organism>
<dbReference type="RefSeq" id="WP_179635636.1">
    <property type="nucleotide sequence ID" value="NZ_JACCFH010000001.1"/>
</dbReference>
<name>A0A7Y9U8X3_9BURK</name>